<sequence length="687" mass="74001">MPKRELWPAGPCSELVTHIGSCDSMMSTTSTHSGSSDSSYDFLSAEEKECLLFLEKTIGSLEAEADSGLSTDESEPATSPRSFRALPITQQAPQGNPEVTDIQQVPSPKRVPQSSGPPESPSLGLRSGSYSLPRNLHLGRSQNLRESATQTNSHGSQTPGVYLAEPEKAQTSQTTKPFQSPAPSQETTLDLNTVLIPPPEAFQDIRPKQSREESPLKELGEKRYTPQAHSLVSLQKKEPSETMSHKATEKGWTEGPQQPQLPPTQSSQNTRAEEALLPSGVKPNTQQAPLTASKARRLPPNIVLKSSRSSFHSHPQNWLSNHTEATDSGPVPSSLQEQKKARREALEKLGLPQDQDDPSLLVNKHTSTLKVKEAQAQSPSQALATVQQASPALAPEAASAAGKTSPVKAVTSSGKSWIHAQETPPGKVAAAKSMPIPVPKTSKANSSLTQPKPDPLLTLQESSIPGLRQINFKSNTLERSGVGLSSYLLAAEEDTKCQTSTSLGKSPTLDKVSPSVLRNSRPRPASLGMAKDFTEIQGGKLVGLGQGQHSQQLSFKGQSHDKLPRPACVSVKITPKGIPDGHRREALKKLGLLKEGSTVWQKPSYDLWGGQLCKHCTRTILLLSLFHPPTPCCKKPGRPVDIFLPAHTLKTQAGLTSYQDPVTEEQPDGPELSCEGMLTFDKGLFSI</sequence>
<dbReference type="AlphaFoldDB" id="A0A061I6E6"/>
<feature type="compositionally biased region" description="Polar residues" evidence="1">
    <location>
        <begin position="68"/>
        <end position="81"/>
    </location>
</feature>
<dbReference type="EMBL" id="KE676449">
    <property type="protein sequence ID" value="ERE73919.1"/>
    <property type="molecule type" value="Genomic_DNA"/>
</dbReference>
<feature type="compositionally biased region" description="Basic and acidic residues" evidence="1">
    <location>
        <begin position="203"/>
        <end position="224"/>
    </location>
</feature>
<evidence type="ECO:0000313" key="2">
    <source>
        <dbReference type="EMBL" id="ERE73919.1"/>
    </source>
</evidence>
<gene>
    <name evidence="2" type="ORF">H671_5g13851</name>
</gene>
<organism evidence="2 3">
    <name type="scientific">Cricetulus griseus</name>
    <name type="common">Chinese hamster</name>
    <name type="synonym">Cricetulus barabensis griseus</name>
    <dbReference type="NCBI Taxonomy" id="10029"/>
    <lineage>
        <taxon>Eukaryota</taxon>
        <taxon>Metazoa</taxon>
        <taxon>Chordata</taxon>
        <taxon>Craniata</taxon>
        <taxon>Vertebrata</taxon>
        <taxon>Euteleostomi</taxon>
        <taxon>Mammalia</taxon>
        <taxon>Eutheria</taxon>
        <taxon>Euarchontoglires</taxon>
        <taxon>Glires</taxon>
        <taxon>Rodentia</taxon>
        <taxon>Myomorpha</taxon>
        <taxon>Muroidea</taxon>
        <taxon>Cricetidae</taxon>
        <taxon>Cricetinae</taxon>
        <taxon>Cricetulus</taxon>
    </lineage>
</organism>
<proteinExistence type="predicted"/>
<feature type="region of interest" description="Disordered" evidence="1">
    <location>
        <begin position="497"/>
        <end position="526"/>
    </location>
</feature>
<dbReference type="InterPro" id="IPR026152">
    <property type="entry name" value="SARG"/>
</dbReference>
<dbReference type="GO" id="GO:0005737">
    <property type="term" value="C:cytoplasm"/>
    <property type="evidence" value="ECO:0007669"/>
    <property type="project" value="TreeGrafter"/>
</dbReference>
<name>A0A061I6E6_CRIGR</name>
<protein>
    <submittedName>
        <fullName evidence="2">Specifically androgen-regulated protein</fullName>
    </submittedName>
</protein>
<feature type="compositionally biased region" description="Basic and acidic residues" evidence="1">
    <location>
        <begin position="235"/>
        <end position="252"/>
    </location>
</feature>
<reference evidence="3" key="1">
    <citation type="journal article" date="2013" name="Nat. Biotechnol.">
        <title>Chinese hamster genome sequenced from sorted chromosomes.</title>
        <authorList>
            <person name="Brinkrolf K."/>
            <person name="Rupp O."/>
            <person name="Laux H."/>
            <person name="Kollin F."/>
            <person name="Ernst W."/>
            <person name="Linke B."/>
            <person name="Kofler R."/>
            <person name="Romand S."/>
            <person name="Hesse F."/>
            <person name="Budach W.E."/>
            <person name="Galosy S."/>
            <person name="Muller D."/>
            <person name="Noll T."/>
            <person name="Wienberg J."/>
            <person name="Jostock T."/>
            <person name="Leonard M."/>
            <person name="Grillari J."/>
            <person name="Tauch A."/>
            <person name="Goesmann A."/>
            <person name="Helk B."/>
            <person name="Mott J.E."/>
            <person name="Puhler A."/>
            <person name="Borth N."/>
        </authorList>
    </citation>
    <scope>NUCLEOTIDE SEQUENCE [LARGE SCALE GENOMIC DNA]</scope>
    <source>
        <strain evidence="3">17A/GY</strain>
    </source>
</reference>
<feature type="region of interest" description="Disordered" evidence="1">
    <location>
        <begin position="199"/>
        <end position="342"/>
    </location>
</feature>
<dbReference type="PANTHER" id="PTHR21555:SF0">
    <property type="entry name" value="SPECIFICALLY ANDROGEN-REGULATED GENE PROTEIN"/>
    <property type="match status" value="1"/>
</dbReference>
<feature type="region of interest" description="Disordered" evidence="1">
    <location>
        <begin position="167"/>
        <end position="186"/>
    </location>
</feature>
<dbReference type="Proteomes" id="UP000030759">
    <property type="component" value="Unassembled WGS sequence"/>
</dbReference>
<accession>A0A061I6E6</accession>
<dbReference type="Pfam" id="PF15385">
    <property type="entry name" value="SARG"/>
    <property type="match status" value="1"/>
</dbReference>
<feature type="compositionally biased region" description="Polar residues" evidence="1">
    <location>
        <begin position="169"/>
        <end position="186"/>
    </location>
</feature>
<feature type="region of interest" description="Disordered" evidence="1">
    <location>
        <begin position="64"/>
        <end position="135"/>
    </location>
</feature>
<feature type="region of interest" description="Disordered" evidence="1">
    <location>
        <begin position="412"/>
        <end position="459"/>
    </location>
</feature>
<feature type="compositionally biased region" description="Low complexity" evidence="1">
    <location>
        <begin position="114"/>
        <end position="129"/>
    </location>
</feature>
<evidence type="ECO:0000313" key="3">
    <source>
        <dbReference type="Proteomes" id="UP000030759"/>
    </source>
</evidence>
<dbReference type="PANTHER" id="PTHR21555">
    <property type="entry name" value="SPECIFICALLY ANDROGEN-REGULATED GENE PROTEIN"/>
    <property type="match status" value="1"/>
</dbReference>
<evidence type="ECO:0000256" key="1">
    <source>
        <dbReference type="SAM" id="MobiDB-lite"/>
    </source>
</evidence>
<feature type="compositionally biased region" description="Polar residues" evidence="1">
    <location>
        <begin position="304"/>
        <end position="323"/>
    </location>
</feature>